<sequence>MAPKNAFDLPASNGKNQSKDVGSSSGNVQVAIETQEEEQREEVEVKVDSKIDEASKKGSFLGGPQWLRGGNYNPFHLLDDLYQIVGIPVMVRVVSRPMIPILEDVVNLVQSTLHINLVDIVDELEAHNRRAVRLSWLKDNFTKKKDHTPA</sequence>
<comment type="caution">
    <text evidence="2">The sequence shown here is derived from an EMBL/GenBank/DDBJ whole genome shotgun (WGS) entry which is preliminary data.</text>
</comment>
<accession>A0AAV9EZV7</accession>
<reference evidence="2" key="2">
    <citation type="submission" date="2023-06" db="EMBL/GenBank/DDBJ databases">
        <authorList>
            <person name="Ma L."/>
            <person name="Liu K.-W."/>
            <person name="Li Z."/>
            <person name="Hsiao Y.-Y."/>
            <person name="Qi Y."/>
            <person name="Fu T."/>
            <person name="Tang G."/>
            <person name="Zhang D."/>
            <person name="Sun W.-H."/>
            <person name="Liu D.-K."/>
            <person name="Li Y."/>
            <person name="Chen G.-Z."/>
            <person name="Liu X.-D."/>
            <person name="Liao X.-Y."/>
            <person name="Jiang Y.-T."/>
            <person name="Yu X."/>
            <person name="Hao Y."/>
            <person name="Huang J."/>
            <person name="Zhao X.-W."/>
            <person name="Ke S."/>
            <person name="Chen Y.-Y."/>
            <person name="Wu W.-L."/>
            <person name="Hsu J.-L."/>
            <person name="Lin Y.-F."/>
            <person name="Huang M.-D."/>
            <person name="Li C.-Y."/>
            <person name="Huang L."/>
            <person name="Wang Z.-W."/>
            <person name="Zhao X."/>
            <person name="Zhong W.-Y."/>
            <person name="Peng D.-H."/>
            <person name="Ahmad S."/>
            <person name="Lan S."/>
            <person name="Zhang J.-S."/>
            <person name="Tsai W.-C."/>
            <person name="Van De Peer Y."/>
            <person name="Liu Z.-J."/>
        </authorList>
    </citation>
    <scope>NUCLEOTIDE SEQUENCE</scope>
    <source>
        <strain evidence="2">CP</strain>
        <tissue evidence="2">Leaves</tissue>
    </source>
</reference>
<dbReference type="AlphaFoldDB" id="A0AAV9EZV7"/>
<feature type="region of interest" description="Disordered" evidence="1">
    <location>
        <begin position="1"/>
        <end position="47"/>
    </location>
</feature>
<proteinExistence type="predicted"/>
<evidence type="ECO:0000313" key="3">
    <source>
        <dbReference type="Proteomes" id="UP001180020"/>
    </source>
</evidence>
<protein>
    <submittedName>
        <fullName evidence="2">Uncharacterized protein</fullName>
    </submittedName>
</protein>
<feature type="compositionally biased region" description="Polar residues" evidence="1">
    <location>
        <begin position="13"/>
        <end position="28"/>
    </location>
</feature>
<organism evidence="2 3">
    <name type="scientific">Acorus calamus</name>
    <name type="common">Sweet flag</name>
    <dbReference type="NCBI Taxonomy" id="4465"/>
    <lineage>
        <taxon>Eukaryota</taxon>
        <taxon>Viridiplantae</taxon>
        <taxon>Streptophyta</taxon>
        <taxon>Embryophyta</taxon>
        <taxon>Tracheophyta</taxon>
        <taxon>Spermatophyta</taxon>
        <taxon>Magnoliopsida</taxon>
        <taxon>Liliopsida</taxon>
        <taxon>Acoraceae</taxon>
        <taxon>Acorus</taxon>
    </lineage>
</organism>
<evidence type="ECO:0000313" key="2">
    <source>
        <dbReference type="EMBL" id="KAK1319310.1"/>
    </source>
</evidence>
<evidence type="ECO:0000256" key="1">
    <source>
        <dbReference type="SAM" id="MobiDB-lite"/>
    </source>
</evidence>
<dbReference type="Proteomes" id="UP001180020">
    <property type="component" value="Unassembled WGS sequence"/>
</dbReference>
<keyword evidence="3" id="KW-1185">Reference proteome</keyword>
<dbReference type="EMBL" id="JAUJYO010000004">
    <property type="protein sequence ID" value="KAK1319310.1"/>
    <property type="molecule type" value="Genomic_DNA"/>
</dbReference>
<reference evidence="2" key="1">
    <citation type="journal article" date="2023" name="Nat. Commun.">
        <title>Diploid and tetraploid genomes of Acorus and the evolution of monocots.</title>
        <authorList>
            <person name="Ma L."/>
            <person name="Liu K.W."/>
            <person name="Li Z."/>
            <person name="Hsiao Y.Y."/>
            <person name="Qi Y."/>
            <person name="Fu T."/>
            <person name="Tang G.D."/>
            <person name="Zhang D."/>
            <person name="Sun W.H."/>
            <person name="Liu D.K."/>
            <person name="Li Y."/>
            <person name="Chen G.Z."/>
            <person name="Liu X.D."/>
            <person name="Liao X.Y."/>
            <person name="Jiang Y.T."/>
            <person name="Yu X."/>
            <person name="Hao Y."/>
            <person name="Huang J."/>
            <person name="Zhao X.W."/>
            <person name="Ke S."/>
            <person name="Chen Y.Y."/>
            <person name="Wu W.L."/>
            <person name="Hsu J.L."/>
            <person name="Lin Y.F."/>
            <person name="Huang M.D."/>
            <person name="Li C.Y."/>
            <person name="Huang L."/>
            <person name="Wang Z.W."/>
            <person name="Zhao X."/>
            <person name="Zhong W.Y."/>
            <person name="Peng D.H."/>
            <person name="Ahmad S."/>
            <person name="Lan S."/>
            <person name="Zhang J.S."/>
            <person name="Tsai W.C."/>
            <person name="Van de Peer Y."/>
            <person name="Liu Z.J."/>
        </authorList>
    </citation>
    <scope>NUCLEOTIDE SEQUENCE</scope>
    <source>
        <strain evidence="2">CP</strain>
    </source>
</reference>
<name>A0AAV9EZV7_ACOCL</name>
<gene>
    <name evidence="2" type="ORF">QJS10_CPB04g01411</name>
</gene>